<proteinExistence type="predicted"/>
<accession>A0ABX8XK97</accession>
<dbReference type="PANTHER" id="PTHR43194">
    <property type="entry name" value="HYDROLASE ALPHA/BETA FOLD FAMILY"/>
    <property type="match status" value="1"/>
</dbReference>
<dbReference type="RefSeq" id="WP_220645228.1">
    <property type="nucleotide sequence ID" value="NZ_CP080647.1"/>
</dbReference>
<protein>
    <submittedName>
        <fullName evidence="2">Alpha/beta hydrolase</fullName>
    </submittedName>
</protein>
<reference evidence="2 3" key="1">
    <citation type="submission" date="2021-08" db="EMBL/GenBank/DDBJ databases">
        <authorList>
            <person name="Ping M."/>
        </authorList>
    </citation>
    <scope>NUCLEOTIDE SEQUENCE [LARGE SCALE GENOMIC DNA]</scope>
    <source>
        <strain evidence="2 3">MG28</strain>
    </source>
</reference>
<name>A0ABX8XK97_9ACTN</name>
<organism evidence="2 3">
    <name type="scientific">Streptomyces akebiae</name>
    <dbReference type="NCBI Taxonomy" id="2865673"/>
    <lineage>
        <taxon>Bacteria</taxon>
        <taxon>Bacillati</taxon>
        <taxon>Actinomycetota</taxon>
        <taxon>Actinomycetes</taxon>
        <taxon>Kitasatosporales</taxon>
        <taxon>Streptomycetaceae</taxon>
        <taxon>Streptomyces</taxon>
    </lineage>
</organism>
<dbReference type="InterPro" id="IPR050228">
    <property type="entry name" value="Carboxylesterase_BioH"/>
</dbReference>
<evidence type="ECO:0000259" key="1">
    <source>
        <dbReference type="Pfam" id="PF00561"/>
    </source>
</evidence>
<dbReference type="EMBL" id="CP080647">
    <property type="protein sequence ID" value="QYX76092.1"/>
    <property type="molecule type" value="Genomic_DNA"/>
</dbReference>
<gene>
    <name evidence="2" type="ORF">K1J60_05865</name>
</gene>
<dbReference type="Gene3D" id="3.40.50.1820">
    <property type="entry name" value="alpha/beta hydrolase"/>
    <property type="match status" value="1"/>
</dbReference>
<dbReference type="SUPFAM" id="SSF53474">
    <property type="entry name" value="alpha/beta-Hydrolases"/>
    <property type="match status" value="1"/>
</dbReference>
<feature type="domain" description="AB hydrolase-1" evidence="1">
    <location>
        <begin position="21"/>
        <end position="260"/>
    </location>
</feature>
<keyword evidence="2" id="KW-0378">Hydrolase</keyword>
<dbReference type="InterPro" id="IPR000073">
    <property type="entry name" value="AB_hydrolase_1"/>
</dbReference>
<dbReference type="PANTHER" id="PTHR43194:SF5">
    <property type="entry name" value="PIMELOYL-[ACYL-CARRIER PROTEIN] METHYL ESTER ESTERASE"/>
    <property type="match status" value="1"/>
</dbReference>
<dbReference type="Proteomes" id="UP000827138">
    <property type="component" value="Chromosome"/>
</dbReference>
<dbReference type="GO" id="GO:0016787">
    <property type="term" value="F:hydrolase activity"/>
    <property type="evidence" value="ECO:0007669"/>
    <property type="project" value="UniProtKB-KW"/>
</dbReference>
<sequence>MTDDGARLTVYTDGPSRAGVTVILSHGFLMTADAWRIQARELSALGVRVVRYDQRAHGNSTAGEAAPTVDQLGADLADVINATAPPGPVVLAGHSMGGMATLTVAARRPELIRSRRPRVALISTACTRAKLVPGNRPLHWAKAAARASYSYPVCWLPPAADVVRQRLPSRHAWALRPGAEHRDEAPPPSRQALRRTRTEQIALLWKSLRTYTTAGRLRSLDELADQVEIVTGELDDWIPLSQTRELAQQLPNARLHAPVPGAGHRLPSDRVGHRAVTQVLKRMAETALHESEAADAQQAHLQGELA</sequence>
<dbReference type="Pfam" id="PF00561">
    <property type="entry name" value="Abhydrolase_1"/>
    <property type="match status" value="1"/>
</dbReference>
<dbReference type="InterPro" id="IPR029058">
    <property type="entry name" value="AB_hydrolase_fold"/>
</dbReference>
<evidence type="ECO:0000313" key="2">
    <source>
        <dbReference type="EMBL" id="QYX76092.1"/>
    </source>
</evidence>
<evidence type="ECO:0000313" key="3">
    <source>
        <dbReference type="Proteomes" id="UP000827138"/>
    </source>
</evidence>
<keyword evidence="3" id="KW-1185">Reference proteome</keyword>